<dbReference type="GO" id="GO:0003677">
    <property type="term" value="F:DNA binding"/>
    <property type="evidence" value="ECO:0007669"/>
    <property type="project" value="UniProtKB-KW"/>
</dbReference>
<evidence type="ECO:0000313" key="4">
    <source>
        <dbReference type="Proteomes" id="UP000199158"/>
    </source>
</evidence>
<evidence type="ECO:0000313" key="3">
    <source>
        <dbReference type="EMBL" id="SEM45272.1"/>
    </source>
</evidence>
<evidence type="ECO:0000256" key="1">
    <source>
        <dbReference type="ARBA" id="ARBA00023125"/>
    </source>
</evidence>
<evidence type="ECO:0000259" key="2">
    <source>
        <dbReference type="PROSITE" id="PS50943"/>
    </source>
</evidence>
<dbReference type="AlphaFoldDB" id="A0A1H7YGC7"/>
<dbReference type="RefSeq" id="WP_205408567.1">
    <property type="nucleotide sequence ID" value="NZ_FOCG01000001.1"/>
</dbReference>
<dbReference type="SUPFAM" id="SSF47413">
    <property type="entry name" value="lambda repressor-like DNA-binding domains"/>
    <property type="match status" value="1"/>
</dbReference>
<dbReference type="Gene3D" id="1.10.260.40">
    <property type="entry name" value="lambda repressor-like DNA-binding domains"/>
    <property type="match status" value="1"/>
</dbReference>
<dbReference type="Pfam" id="PF01381">
    <property type="entry name" value="HTH_3"/>
    <property type="match status" value="1"/>
</dbReference>
<organism evidence="3 4">
    <name type="scientific">Hydrogenoanaerobacterium saccharovorans</name>
    <dbReference type="NCBI Taxonomy" id="474960"/>
    <lineage>
        <taxon>Bacteria</taxon>
        <taxon>Bacillati</taxon>
        <taxon>Bacillota</taxon>
        <taxon>Clostridia</taxon>
        <taxon>Eubacteriales</taxon>
        <taxon>Oscillospiraceae</taxon>
        <taxon>Hydrogenoanaerobacterium</taxon>
    </lineage>
</organism>
<keyword evidence="1 3" id="KW-0238">DNA-binding</keyword>
<dbReference type="PANTHER" id="PTHR46558:SF11">
    <property type="entry name" value="HTH-TYPE TRANSCRIPTIONAL REGULATOR XRE"/>
    <property type="match status" value="1"/>
</dbReference>
<reference evidence="3 4" key="1">
    <citation type="submission" date="2016-10" db="EMBL/GenBank/DDBJ databases">
        <authorList>
            <person name="de Groot N.N."/>
        </authorList>
    </citation>
    <scope>NUCLEOTIDE SEQUENCE [LARGE SCALE GENOMIC DNA]</scope>
    <source>
        <strain evidence="3 4">CGMCC 1.5070</strain>
    </source>
</reference>
<dbReference type="PANTHER" id="PTHR46558">
    <property type="entry name" value="TRACRIPTIONAL REGULATORY PROTEIN-RELATED-RELATED"/>
    <property type="match status" value="1"/>
</dbReference>
<dbReference type="Proteomes" id="UP000199158">
    <property type="component" value="Unassembled WGS sequence"/>
</dbReference>
<dbReference type="InterPro" id="IPR010982">
    <property type="entry name" value="Lambda_DNA-bd_dom_sf"/>
</dbReference>
<dbReference type="STRING" id="474960.SAMN05216180_0033"/>
<gene>
    <name evidence="3" type="ORF">SAMN05216180_0033</name>
</gene>
<dbReference type="SMART" id="SM00530">
    <property type="entry name" value="HTH_XRE"/>
    <property type="match status" value="1"/>
</dbReference>
<feature type="domain" description="HTH cro/C1-type" evidence="2">
    <location>
        <begin position="4"/>
        <end position="58"/>
    </location>
</feature>
<dbReference type="EMBL" id="FOCG01000001">
    <property type="protein sequence ID" value="SEM45272.1"/>
    <property type="molecule type" value="Genomic_DNA"/>
</dbReference>
<keyword evidence="4" id="KW-1185">Reference proteome</keyword>
<name>A0A1H7YGC7_9FIRM</name>
<proteinExistence type="predicted"/>
<sequence length="67" mass="7418">MANIEKLRRKAKLSQMQLATAMGVTQGTVSQWETGEIKPRANKLIELAKILNCSIDELFATEDVKVG</sequence>
<dbReference type="PROSITE" id="PS50943">
    <property type="entry name" value="HTH_CROC1"/>
    <property type="match status" value="1"/>
</dbReference>
<accession>A0A1H7YGC7</accession>
<dbReference type="InterPro" id="IPR001387">
    <property type="entry name" value="Cro/C1-type_HTH"/>
</dbReference>
<protein>
    <submittedName>
        <fullName evidence="3">DNA-binding transcriptional regulator, XRE-family HTH domain</fullName>
    </submittedName>
</protein>
<dbReference type="CDD" id="cd00093">
    <property type="entry name" value="HTH_XRE"/>
    <property type="match status" value="1"/>
</dbReference>